<sequence>MVYPLSTSPTLPRDGRQSDTALFLQRGVSRLFRARGYAVVSELVLATGRRADIVALGPGGEIAIVEIKSSIEDFRADGKWIDYGPFCDRFYFASHNGVPAAIFPEATGLIMADGYGGEILREPPLAPLPAARRKAMTIRFGQAAAHRLHRLFDPEAGFETL</sequence>
<dbReference type="PIRSF" id="PIRSF031796">
    <property type="entry name" value="UPC031796"/>
    <property type="match status" value="1"/>
</dbReference>
<dbReference type="InterPro" id="IPR009394">
    <property type="entry name" value="MmcB-like"/>
</dbReference>
<gene>
    <name evidence="1" type="ORF">GGR25_002319</name>
</gene>
<keyword evidence="2" id="KW-1185">Reference proteome</keyword>
<dbReference type="Pfam" id="PF06319">
    <property type="entry name" value="MmcB-like"/>
    <property type="match status" value="1"/>
</dbReference>
<proteinExistence type="predicted"/>
<comment type="caution">
    <text evidence="1">The sequence shown here is derived from an EMBL/GenBank/DDBJ whole genome shotgun (WGS) entry which is preliminary data.</text>
</comment>
<dbReference type="Proteomes" id="UP000553963">
    <property type="component" value="Unassembled WGS sequence"/>
</dbReference>
<name>A0A840ALT0_9HYPH</name>
<evidence type="ECO:0000313" key="2">
    <source>
        <dbReference type="Proteomes" id="UP000553963"/>
    </source>
</evidence>
<dbReference type="AlphaFoldDB" id="A0A840ALT0"/>
<dbReference type="RefSeq" id="WP_183398927.1">
    <property type="nucleotide sequence ID" value="NZ_JACIDS010000003.1"/>
</dbReference>
<accession>A0A840ALT0</accession>
<reference evidence="1 2" key="1">
    <citation type="submission" date="2020-08" db="EMBL/GenBank/DDBJ databases">
        <title>Genomic Encyclopedia of Type Strains, Phase IV (KMG-IV): sequencing the most valuable type-strain genomes for metagenomic binning, comparative biology and taxonomic classification.</title>
        <authorList>
            <person name="Goeker M."/>
        </authorList>
    </citation>
    <scope>NUCLEOTIDE SEQUENCE [LARGE SCALE GENOMIC DNA]</scope>
    <source>
        <strain evidence="1 2">DSM 25966</strain>
    </source>
</reference>
<protein>
    <recommendedName>
        <fullName evidence="3">DNA repair protein MmcB-related protein</fullName>
    </recommendedName>
</protein>
<evidence type="ECO:0000313" key="1">
    <source>
        <dbReference type="EMBL" id="MBB3931269.1"/>
    </source>
</evidence>
<evidence type="ECO:0008006" key="3">
    <source>
        <dbReference type="Google" id="ProtNLM"/>
    </source>
</evidence>
<organism evidence="1 2">
    <name type="scientific">Kaistia hirudinis</name>
    <dbReference type="NCBI Taxonomy" id="1293440"/>
    <lineage>
        <taxon>Bacteria</taxon>
        <taxon>Pseudomonadati</taxon>
        <taxon>Pseudomonadota</taxon>
        <taxon>Alphaproteobacteria</taxon>
        <taxon>Hyphomicrobiales</taxon>
        <taxon>Kaistiaceae</taxon>
        <taxon>Kaistia</taxon>
    </lineage>
</organism>
<dbReference type="EMBL" id="JACIDS010000003">
    <property type="protein sequence ID" value="MBB3931269.1"/>
    <property type="molecule type" value="Genomic_DNA"/>
</dbReference>